<proteinExistence type="predicted"/>
<dbReference type="EMBL" id="RCMV01000668">
    <property type="protein sequence ID" value="KAG3214113.1"/>
    <property type="molecule type" value="Genomic_DNA"/>
</dbReference>
<organism evidence="3 4">
    <name type="scientific">Phytophthora cactorum</name>
    <dbReference type="NCBI Taxonomy" id="29920"/>
    <lineage>
        <taxon>Eukaryota</taxon>
        <taxon>Sar</taxon>
        <taxon>Stramenopiles</taxon>
        <taxon>Oomycota</taxon>
        <taxon>Peronosporomycetes</taxon>
        <taxon>Peronosporales</taxon>
        <taxon>Peronosporaceae</taxon>
        <taxon>Phytophthora</taxon>
    </lineage>
</organism>
<dbReference type="Proteomes" id="UP000736787">
    <property type="component" value="Unassembled WGS sequence"/>
</dbReference>
<reference evidence="3" key="1">
    <citation type="submission" date="2018-05" db="EMBL/GenBank/DDBJ databases">
        <title>Effector identification in a new, highly contiguous assembly of the strawberry crown rot pathogen Phytophthora cactorum.</title>
        <authorList>
            <person name="Armitage A.D."/>
            <person name="Nellist C.F."/>
            <person name="Bates H."/>
            <person name="Vickerstaff R.J."/>
            <person name="Harrison R.J."/>
        </authorList>
    </citation>
    <scope>NUCLEOTIDE SEQUENCE</scope>
    <source>
        <strain evidence="2">4040</strain>
        <strain evidence="3">P421</strain>
    </source>
</reference>
<feature type="compositionally biased region" description="Gly residues" evidence="1">
    <location>
        <begin position="125"/>
        <end position="135"/>
    </location>
</feature>
<protein>
    <submittedName>
        <fullName evidence="3">Uncharacterized protein</fullName>
    </submittedName>
</protein>
<comment type="caution">
    <text evidence="3">The sequence shown here is derived from an EMBL/GenBank/DDBJ whole genome shotgun (WGS) entry which is preliminary data.</text>
</comment>
<dbReference type="Proteomes" id="UP000760860">
    <property type="component" value="Unassembled WGS sequence"/>
</dbReference>
<name>A0A8T1HPH8_9STRA</name>
<evidence type="ECO:0000256" key="1">
    <source>
        <dbReference type="SAM" id="MobiDB-lite"/>
    </source>
</evidence>
<evidence type="ECO:0000313" key="4">
    <source>
        <dbReference type="Proteomes" id="UP000760860"/>
    </source>
</evidence>
<evidence type="ECO:0000313" key="3">
    <source>
        <dbReference type="EMBL" id="KAG3214113.1"/>
    </source>
</evidence>
<gene>
    <name evidence="2" type="ORF">PC117_g6423</name>
    <name evidence="3" type="ORF">PC129_g14964</name>
</gene>
<accession>A0A8T1HPH8</accession>
<dbReference type="AlphaFoldDB" id="A0A8T1HPH8"/>
<feature type="compositionally biased region" description="Polar residues" evidence="1">
    <location>
        <begin position="83"/>
        <end position="95"/>
    </location>
</feature>
<evidence type="ECO:0000313" key="2">
    <source>
        <dbReference type="EMBL" id="KAG2947898.1"/>
    </source>
</evidence>
<dbReference type="EMBL" id="RCMK01000122">
    <property type="protein sequence ID" value="KAG2947898.1"/>
    <property type="molecule type" value="Genomic_DNA"/>
</dbReference>
<dbReference type="VEuPathDB" id="FungiDB:PC110_g16958"/>
<sequence>MVWMASTLQQHTKTVAALQTLAGNTPTERDGGRQQRARGGSRHRGRRARSASSEGASAKNTKCQDAPDGENEESRGGPGIARASTSGDTAPSSNVGVVAMAAAIPDDDESDDARGVGGASDVFDGGTGSDEGGSGTHSDVSDDPARSHPSTKNIEVVEDDDVNVDGMGGTNDVDGMPNVSDAKT</sequence>
<feature type="compositionally biased region" description="Basic residues" evidence="1">
    <location>
        <begin position="35"/>
        <end position="49"/>
    </location>
</feature>
<feature type="region of interest" description="Disordered" evidence="1">
    <location>
        <begin position="18"/>
        <end position="184"/>
    </location>
</feature>